<reference evidence="1 2" key="1">
    <citation type="submission" date="2021-06" db="EMBL/GenBank/DDBJ databases">
        <title>Gemonas diversity in paddy soil.</title>
        <authorList>
            <person name="Liu G."/>
        </authorList>
    </citation>
    <scope>NUCLEOTIDE SEQUENCE [LARGE SCALE GENOMIC DNA]</scope>
    <source>
        <strain evidence="1 2">RG10</strain>
    </source>
</reference>
<dbReference type="Proteomes" id="UP000683557">
    <property type="component" value="Chromosome"/>
</dbReference>
<keyword evidence="2" id="KW-1185">Reference proteome</keyword>
<evidence type="ECO:0000313" key="1">
    <source>
        <dbReference type="EMBL" id="QWV92286.1"/>
    </source>
</evidence>
<proteinExistence type="predicted"/>
<dbReference type="RefSeq" id="WP_216799100.1">
    <property type="nucleotide sequence ID" value="NZ_CP076723.1"/>
</dbReference>
<organism evidence="1 2">
    <name type="scientific">Geomonas oryzisoli</name>
    <dbReference type="NCBI Taxonomy" id="2847992"/>
    <lineage>
        <taxon>Bacteria</taxon>
        <taxon>Pseudomonadati</taxon>
        <taxon>Thermodesulfobacteriota</taxon>
        <taxon>Desulfuromonadia</taxon>
        <taxon>Geobacterales</taxon>
        <taxon>Geobacteraceae</taxon>
        <taxon>Geomonas</taxon>
    </lineage>
</organism>
<name>A0ABX8J2U2_9BACT</name>
<gene>
    <name evidence="1" type="ORF">KP004_13820</name>
</gene>
<sequence length="58" mass="6717">MGKDSKTLCKWDKDEIKDNLKELKKIVAEPRYVCKKCGRAAKKEEHLCKPEPLDKKDG</sequence>
<protein>
    <submittedName>
        <fullName evidence="1">Uncharacterized protein</fullName>
    </submittedName>
</protein>
<evidence type="ECO:0000313" key="2">
    <source>
        <dbReference type="Proteomes" id="UP000683557"/>
    </source>
</evidence>
<dbReference type="EMBL" id="CP076723">
    <property type="protein sequence ID" value="QWV92286.1"/>
    <property type="molecule type" value="Genomic_DNA"/>
</dbReference>
<accession>A0ABX8J2U2</accession>